<dbReference type="PANTHER" id="PTHR46388">
    <property type="entry name" value="NHL REPEAT-CONTAINING PROTEIN 2"/>
    <property type="match status" value="1"/>
</dbReference>
<dbReference type="EMBL" id="JBEDUW010000006">
    <property type="protein sequence ID" value="KAK9920000.1"/>
    <property type="molecule type" value="Genomic_DNA"/>
</dbReference>
<evidence type="ECO:0000313" key="2">
    <source>
        <dbReference type="EMBL" id="KAK9920000.1"/>
    </source>
</evidence>
<dbReference type="SUPFAM" id="SSF63825">
    <property type="entry name" value="YWTD domain"/>
    <property type="match status" value="1"/>
</dbReference>
<name>A0AAW1W517_RUBAR</name>
<dbReference type="PANTHER" id="PTHR46388:SF2">
    <property type="entry name" value="NHL REPEAT-CONTAINING PROTEIN 2"/>
    <property type="match status" value="1"/>
</dbReference>
<evidence type="ECO:0000256" key="1">
    <source>
        <dbReference type="ARBA" id="ARBA00022737"/>
    </source>
</evidence>
<comment type="caution">
    <text evidence="2">The sequence shown here is derived from an EMBL/GenBank/DDBJ whole genome shotgun (WGS) entry which is preliminary data.</text>
</comment>
<evidence type="ECO:0008006" key="4">
    <source>
        <dbReference type="Google" id="ProtNLM"/>
    </source>
</evidence>
<sequence length="365" mass="40595">MELSYPNWKVLERKACVMVLLMIATFNRPQGLAYNTKKNLLYVADTEKPCFERGRKGSTQLLNSPWDVCFHPVNEIVYIAMAGQHQIWQLDTVDGVARAFSGDGYERNLNGSSSSSTSFAQPSGMSLSPDMTELYVADSESSSIRALVLKTGGSRLLAGGDPVFSDNLFKFGDHDGIDSYNHKIKKLDPATLEAQLSEPSGIVEAKDGKLFIADTNNSLIRYFDLNTKEPELLTLELKGVQPPIAKSKTLKRLRRRSSADTQTVAVDGGSSNEGNLCIKISLPEEYHFSKEARSKFSVETEPETAVLVDPQMDILIQKDQQSFILGDPLPQLLWGELIARFTIVKKMRSVYTNPYYLSVQLPVAR</sequence>
<dbReference type="Proteomes" id="UP001457282">
    <property type="component" value="Unassembled WGS sequence"/>
</dbReference>
<dbReference type="InterPro" id="IPR011042">
    <property type="entry name" value="6-blade_b-propeller_TolB-like"/>
</dbReference>
<keyword evidence="1" id="KW-0677">Repeat</keyword>
<gene>
    <name evidence="2" type="ORF">M0R45_028568</name>
</gene>
<dbReference type="InterPro" id="IPR001258">
    <property type="entry name" value="NHL_repeat"/>
</dbReference>
<accession>A0AAW1W517</accession>
<evidence type="ECO:0000313" key="3">
    <source>
        <dbReference type="Proteomes" id="UP001457282"/>
    </source>
</evidence>
<reference evidence="2 3" key="1">
    <citation type="journal article" date="2023" name="G3 (Bethesda)">
        <title>A chromosome-length genome assembly and annotation of blackberry (Rubus argutus, cv. 'Hillquist').</title>
        <authorList>
            <person name="Bruna T."/>
            <person name="Aryal R."/>
            <person name="Dudchenko O."/>
            <person name="Sargent D.J."/>
            <person name="Mead D."/>
            <person name="Buti M."/>
            <person name="Cavallini A."/>
            <person name="Hytonen T."/>
            <person name="Andres J."/>
            <person name="Pham M."/>
            <person name="Weisz D."/>
            <person name="Mascagni F."/>
            <person name="Usai G."/>
            <person name="Natali L."/>
            <person name="Bassil N."/>
            <person name="Fernandez G.E."/>
            <person name="Lomsadze A."/>
            <person name="Armour M."/>
            <person name="Olukolu B."/>
            <person name="Poorten T."/>
            <person name="Britton C."/>
            <person name="Davik J."/>
            <person name="Ashrafi H."/>
            <person name="Aiden E.L."/>
            <person name="Borodovsky M."/>
            <person name="Worthington M."/>
        </authorList>
    </citation>
    <scope>NUCLEOTIDE SEQUENCE [LARGE SCALE GENOMIC DNA]</scope>
    <source>
        <strain evidence="2">PI 553951</strain>
    </source>
</reference>
<dbReference type="Gene3D" id="2.120.10.30">
    <property type="entry name" value="TolB, C-terminal domain"/>
    <property type="match status" value="1"/>
</dbReference>
<proteinExistence type="predicted"/>
<protein>
    <recommendedName>
        <fullName evidence="4">NHL repeat-containing protein 2</fullName>
    </recommendedName>
</protein>
<organism evidence="2 3">
    <name type="scientific">Rubus argutus</name>
    <name type="common">Southern blackberry</name>
    <dbReference type="NCBI Taxonomy" id="59490"/>
    <lineage>
        <taxon>Eukaryota</taxon>
        <taxon>Viridiplantae</taxon>
        <taxon>Streptophyta</taxon>
        <taxon>Embryophyta</taxon>
        <taxon>Tracheophyta</taxon>
        <taxon>Spermatophyta</taxon>
        <taxon>Magnoliopsida</taxon>
        <taxon>eudicotyledons</taxon>
        <taxon>Gunneridae</taxon>
        <taxon>Pentapetalae</taxon>
        <taxon>rosids</taxon>
        <taxon>fabids</taxon>
        <taxon>Rosales</taxon>
        <taxon>Rosaceae</taxon>
        <taxon>Rosoideae</taxon>
        <taxon>Rosoideae incertae sedis</taxon>
        <taxon>Rubus</taxon>
    </lineage>
</organism>
<dbReference type="AlphaFoldDB" id="A0AAW1W517"/>
<dbReference type="Pfam" id="PF01436">
    <property type="entry name" value="NHL"/>
    <property type="match status" value="1"/>
</dbReference>
<keyword evidence="3" id="KW-1185">Reference proteome</keyword>